<reference evidence="1" key="1">
    <citation type="journal article" date="2015" name="Nature">
        <title>Complex archaea that bridge the gap between prokaryotes and eukaryotes.</title>
        <authorList>
            <person name="Spang A."/>
            <person name="Saw J.H."/>
            <person name="Jorgensen S.L."/>
            <person name="Zaremba-Niedzwiedzka K."/>
            <person name="Martijn J."/>
            <person name="Lind A.E."/>
            <person name="van Eijk R."/>
            <person name="Schleper C."/>
            <person name="Guy L."/>
            <person name="Ettema T.J."/>
        </authorList>
    </citation>
    <scope>NUCLEOTIDE SEQUENCE</scope>
</reference>
<protein>
    <submittedName>
        <fullName evidence="1">Uncharacterized protein</fullName>
    </submittedName>
</protein>
<name>A0A0F9K0K5_9ZZZZ</name>
<dbReference type="EMBL" id="LAZR01016389">
    <property type="protein sequence ID" value="KKM04728.1"/>
    <property type="molecule type" value="Genomic_DNA"/>
</dbReference>
<dbReference type="AlphaFoldDB" id="A0A0F9K0K5"/>
<proteinExistence type="predicted"/>
<gene>
    <name evidence="1" type="ORF">LCGC14_1761280</name>
</gene>
<comment type="caution">
    <text evidence="1">The sequence shown here is derived from an EMBL/GenBank/DDBJ whole genome shotgun (WGS) entry which is preliminary data.</text>
</comment>
<accession>A0A0F9K0K5</accession>
<evidence type="ECO:0000313" key="1">
    <source>
        <dbReference type="EMBL" id="KKM04728.1"/>
    </source>
</evidence>
<sequence length="107" mass="12537">MTKTEAIDRTIELWTWLAETGERHKGDWPGWKRHGGEYDLAGSDCFLCKHSLRGQFTPHCTTYCLYCLKFGHCVNGYFDQWNEAGTPRTRKKYAKLFLEQVKSLKED</sequence>
<organism evidence="1">
    <name type="scientific">marine sediment metagenome</name>
    <dbReference type="NCBI Taxonomy" id="412755"/>
    <lineage>
        <taxon>unclassified sequences</taxon>
        <taxon>metagenomes</taxon>
        <taxon>ecological metagenomes</taxon>
    </lineage>
</organism>